<protein>
    <recommendedName>
        <fullName evidence="3">Lysine-specific metallo-endopeptidase domain-containing protein</fullName>
    </recommendedName>
</protein>
<evidence type="ECO:0008006" key="3">
    <source>
        <dbReference type="Google" id="ProtNLM"/>
    </source>
</evidence>
<dbReference type="GeneID" id="54556695"/>
<proteinExistence type="predicted"/>
<accession>A0A6A6D5P0</accession>
<name>A0A6A6D5P0_ZASCE</name>
<evidence type="ECO:0000313" key="1">
    <source>
        <dbReference type="EMBL" id="KAF2173680.1"/>
    </source>
</evidence>
<organism evidence="1 2">
    <name type="scientific">Zasmidium cellare ATCC 36951</name>
    <dbReference type="NCBI Taxonomy" id="1080233"/>
    <lineage>
        <taxon>Eukaryota</taxon>
        <taxon>Fungi</taxon>
        <taxon>Dikarya</taxon>
        <taxon>Ascomycota</taxon>
        <taxon>Pezizomycotina</taxon>
        <taxon>Dothideomycetes</taxon>
        <taxon>Dothideomycetidae</taxon>
        <taxon>Mycosphaerellales</taxon>
        <taxon>Mycosphaerellaceae</taxon>
        <taxon>Zasmidium</taxon>
    </lineage>
</organism>
<keyword evidence="2" id="KW-1185">Reference proteome</keyword>
<dbReference type="Gene3D" id="3.40.390.10">
    <property type="entry name" value="Collagenase (Catalytic Domain)"/>
    <property type="match status" value="1"/>
</dbReference>
<dbReference type="InterPro" id="IPR024079">
    <property type="entry name" value="MetalloPept_cat_dom_sf"/>
</dbReference>
<reference evidence="1" key="1">
    <citation type="journal article" date="2020" name="Stud. Mycol.">
        <title>101 Dothideomycetes genomes: a test case for predicting lifestyles and emergence of pathogens.</title>
        <authorList>
            <person name="Haridas S."/>
            <person name="Albert R."/>
            <person name="Binder M."/>
            <person name="Bloem J."/>
            <person name="Labutti K."/>
            <person name="Salamov A."/>
            <person name="Andreopoulos B."/>
            <person name="Baker S."/>
            <person name="Barry K."/>
            <person name="Bills G."/>
            <person name="Bluhm B."/>
            <person name="Cannon C."/>
            <person name="Castanera R."/>
            <person name="Culley D."/>
            <person name="Daum C."/>
            <person name="Ezra D."/>
            <person name="Gonzalez J."/>
            <person name="Henrissat B."/>
            <person name="Kuo A."/>
            <person name="Liang C."/>
            <person name="Lipzen A."/>
            <person name="Lutzoni F."/>
            <person name="Magnuson J."/>
            <person name="Mondo S."/>
            <person name="Nolan M."/>
            <person name="Ohm R."/>
            <person name="Pangilinan J."/>
            <person name="Park H.-J."/>
            <person name="Ramirez L."/>
            <person name="Alfaro M."/>
            <person name="Sun H."/>
            <person name="Tritt A."/>
            <person name="Yoshinaga Y."/>
            <person name="Zwiers L.-H."/>
            <person name="Turgeon B."/>
            <person name="Goodwin S."/>
            <person name="Spatafora J."/>
            <person name="Crous P."/>
            <person name="Grigoriev I."/>
        </authorList>
    </citation>
    <scope>NUCLEOTIDE SEQUENCE</scope>
    <source>
        <strain evidence="1">ATCC 36951</strain>
    </source>
</reference>
<dbReference type="OrthoDB" id="5039373at2759"/>
<evidence type="ECO:0000313" key="2">
    <source>
        <dbReference type="Proteomes" id="UP000799537"/>
    </source>
</evidence>
<dbReference type="AlphaFoldDB" id="A0A6A6D5P0"/>
<dbReference type="GO" id="GO:0008237">
    <property type="term" value="F:metallopeptidase activity"/>
    <property type="evidence" value="ECO:0007669"/>
    <property type="project" value="InterPro"/>
</dbReference>
<dbReference type="Proteomes" id="UP000799537">
    <property type="component" value="Unassembled WGS sequence"/>
</dbReference>
<gene>
    <name evidence="1" type="ORF">M409DRAFT_15956</name>
</gene>
<sequence length="332" mass="37316">MERFFTFYLPKYFPYRNNNNGCKDHADALSNSYKEAANLIDAAAAAIASVKQNPRPNFFSRKDRWDWDRKAQAMLSMFGVKVSSKGGPLPESRSDFDFVEDAYLQQDEVWHGQRPPGRGGGGGGGYPGLYCGTDGWKFLKPEDDDPYSPGKKISDKLTFDKDTMQLPDGVWVFDFNYLILRGATSTDHTMCRDGVYAETLAPRSFITWCNLGFARLGLSIDPKAVKEFDRLDDTPRKSMSQTWVHELAHFYGSYPDGQGLPDRPAVDKDGNPALDKEGRPVKTYGIPLIFNLAKKDAVQGARTADAYGWFAVAMYLSDWNWSQGFAHKLSVF</sequence>
<dbReference type="RefSeq" id="XP_033674569.1">
    <property type="nucleotide sequence ID" value="XM_033803423.1"/>
</dbReference>
<dbReference type="EMBL" id="ML993579">
    <property type="protein sequence ID" value="KAF2173680.1"/>
    <property type="molecule type" value="Genomic_DNA"/>
</dbReference>